<keyword evidence="3" id="KW-1185">Reference proteome</keyword>
<protein>
    <submittedName>
        <fullName evidence="2">Uncharacterized protein</fullName>
    </submittedName>
</protein>
<feature type="transmembrane region" description="Helical" evidence="1">
    <location>
        <begin position="12"/>
        <end position="29"/>
    </location>
</feature>
<comment type="caution">
    <text evidence="2">The sequence shown here is derived from an EMBL/GenBank/DDBJ whole genome shotgun (WGS) entry which is preliminary data.</text>
</comment>
<feature type="transmembrane region" description="Helical" evidence="1">
    <location>
        <begin position="35"/>
        <end position="52"/>
    </location>
</feature>
<dbReference type="EMBL" id="VNJJ01000004">
    <property type="protein sequence ID" value="TVY01127.1"/>
    <property type="molecule type" value="Genomic_DNA"/>
</dbReference>
<evidence type="ECO:0000313" key="2">
    <source>
        <dbReference type="EMBL" id="TVY01127.1"/>
    </source>
</evidence>
<reference evidence="2 3" key="1">
    <citation type="submission" date="2019-07" db="EMBL/GenBank/DDBJ databases">
        <authorList>
            <person name="Kim J."/>
        </authorList>
    </citation>
    <scope>NUCLEOTIDE SEQUENCE [LARGE SCALE GENOMIC DNA]</scope>
    <source>
        <strain evidence="2 3">G13</strain>
    </source>
</reference>
<feature type="transmembrane region" description="Helical" evidence="1">
    <location>
        <begin position="101"/>
        <end position="122"/>
    </location>
</feature>
<feature type="transmembrane region" description="Helical" evidence="1">
    <location>
        <begin position="365"/>
        <end position="386"/>
    </location>
</feature>
<accession>A0A559JMM9</accession>
<keyword evidence="1" id="KW-0812">Transmembrane</keyword>
<gene>
    <name evidence="2" type="ORF">FPZ45_08195</name>
</gene>
<feature type="transmembrane region" description="Helical" evidence="1">
    <location>
        <begin position="255"/>
        <end position="274"/>
    </location>
</feature>
<feature type="transmembrane region" description="Helical" evidence="1">
    <location>
        <begin position="61"/>
        <end position="81"/>
    </location>
</feature>
<evidence type="ECO:0000313" key="3">
    <source>
        <dbReference type="Proteomes" id="UP000316330"/>
    </source>
</evidence>
<dbReference type="RefSeq" id="WP_144700150.1">
    <property type="nucleotide sequence ID" value="NZ_VNJJ01000004.1"/>
</dbReference>
<dbReference type="Proteomes" id="UP000316330">
    <property type="component" value="Unassembled WGS sequence"/>
</dbReference>
<keyword evidence="1" id="KW-1133">Transmembrane helix</keyword>
<feature type="transmembrane region" description="Helical" evidence="1">
    <location>
        <begin position="134"/>
        <end position="155"/>
    </location>
</feature>
<organism evidence="2 3">
    <name type="scientific">Cohnella terricola</name>
    <dbReference type="NCBI Taxonomy" id="1289167"/>
    <lineage>
        <taxon>Bacteria</taxon>
        <taxon>Bacillati</taxon>
        <taxon>Bacillota</taxon>
        <taxon>Bacilli</taxon>
        <taxon>Bacillales</taxon>
        <taxon>Paenibacillaceae</taxon>
        <taxon>Cohnella</taxon>
    </lineage>
</organism>
<evidence type="ECO:0000256" key="1">
    <source>
        <dbReference type="SAM" id="Phobius"/>
    </source>
</evidence>
<dbReference type="AlphaFoldDB" id="A0A559JMM9"/>
<proteinExistence type="predicted"/>
<name>A0A559JMM9_9BACL</name>
<dbReference type="OrthoDB" id="783222at2"/>
<sequence>MTYSVLIHRYFYIWALFLPITSFLILPSVQGTTIAYVFALFSILVVLIGSVFRERTYMNHLIIFLSLYVLVYFMSQFGLLYSRSVNLSGIVLIDPDSDGLFFRSSSITQSIYLFSGALTFFFAKSFYKQSWDRYIFLGALIIAFYGLYEVTYFQLFHTNGDFISNRMFGEHSGSWFQTTQVGALTIERLKSLTGEPSMAAFTLLPYWIYALHKRRTKTQLVLLLSLLLTTSTTAYIGIILYGACVLFFFRFEDKFNASLPIFSLILGLILYNPISNYVKLFVLDKFFTNNVSGTERQNSLDIHLDFYNHLPFINKLFGIGFGVIRSTDMFSTLLVNIGLIGVLLFSLIFLLPLLKLERTYENKGIKILLIVLYVTMMMAVSEFAYLPTWLFLGIAYNKLLNQNKNVDGVRINGNAKSLY</sequence>
<feature type="transmembrane region" description="Helical" evidence="1">
    <location>
        <begin position="221"/>
        <end position="249"/>
    </location>
</feature>
<feature type="transmembrane region" description="Helical" evidence="1">
    <location>
        <begin position="330"/>
        <end position="353"/>
    </location>
</feature>
<keyword evidence="1" id="KW-0472">Membrane</keyword>